<evidence type="ECO:0000256" key="5">
    <source>
        <dbReference type="ARBA" id="ARBA00023002"/>
    </source>
</evidence>
<dbReference type="SUPFAM" id="SSF56228">
    <property type="entry name" value="Aldehyde ferredoxin oxidoreductase, N-terminal domain"/>
    <property type="match status" value="1"/>
</dbReference>
<dbReference type="InterPro" id="IPR036021">
    <property type="entry name" value="Tungsten_al_ferr_oxy-like_C"/>
</dbReference>
<accession>A0A7X6DD58</accession>
<dbReference type="InterPro" id="IPR013984">
    <property type="entry name" value="Ald_Fedxn_OxRdtase_dom2"/>
</dbReference>
<dbReference type="GO" id="GO:0016625">
    <property type="term" value="F:oxidoreductase activity, acting on the aldehyde or oxo group of donors, iron-sulfur protein as acceptor"/>
    <property type="evidence" value="ECO:0007669"/>
    <property type="project" value="InterPro"/>
</dbReference>
<dbReference type="InterPro" id="IPR013983">
    <property type="entry name" value="Ald_Fedxn_OxRdtase_N"/>
</dbReference>
<evidence type="ECO:0000313" key="11">
    <source>
        <dbReference type="Proteomes" id="UP000521868"/>
    </source>
</evidence>
<dbReference type="PANTHER" id="PTHR30038">
    <property type="entry name" value="ALDEHYDE FERREDOXIN OXIDOREDUCTASE"/>
    <property type="match status" value="1"/>
</dbReference>
<keyword evidence="11" id="KW-1185">Reference proteome</keyword>
<dbReference type="Gene3D" id="1.10.569.10">
    <property type="entry name" value="Aldehyde Ferredoxin Oxidoreductase Protein, subunit A, domain 2"/>
    <property type="match status" value="1"/>
</dbReference>
<keyword evidence="5" id="KW-0560">Oxidoreductase</keyword>
<evidence type="ECO:0000256" key="4">
    <source>
        <dbReference type="ARBA" id="ARBA00022723"/>
    </source>
</evidence>
<evidence type="ECO:0000256" key="7">
    <source>
        <dbReference type="ARBA" id="ARBA00023014"/>
    </source>
</evidence>
<keyword evidence="7" id="KW-0411">Iron-sulfur</keyword>
<dbReference type="PANTHER" id="PTHR30038:SF0">
    <property type="entry name" value="TUNGSTEN-CONTAINING ALDEHYDE FERREDOXIN OXIDOREDUCTASE"/>
    <property type="match status" value="1"/>
</dbReference>
<dbReference type="SMART" id="SM00790">
    <property type="entry name" value="AFOR_N"/>
    <property type="match status" value="1"/>
</dbReference>
<dbReference type="Pfam" id="PF01314">
    <property type="entry name" value="AFOR_C"/>
    <property type="match status" value="1"/>
</dbReference>
<dbReference type="InterPro" id="IPR013985">
    <property type="entry name" value="Ald_Fedxn_OxRdtase_dom3"/>
</dbReference>
<name>A0A7X6DD58_9BURK</name>
<dbReference type="InterPro" id="IPR001203">
    <property type="entry name" value="OxRdtase_Ald_Fedxn_C"/>
</dbReference>
<dbReference type="InterPro" id="IPR051919">
    <property type="entry name" value="W-dependent_AOR"/>
</dbReference>
<dbReference type="GO" id="GO:0009055">
    <property type="term" value="F:electron transfer activity"/>
    <property type="evidence" value="ECO:0007669"/>
    <property type="project" value="InterPro"/>
</dbReference>
<evidence type="ECO:0000256" key="2">
    <source>
        <dbReference type="ARBA" id="ARBA00011032"/>
    </source>
</evidence>
<dbReference type="AlphaFoldDB" id="A0A7X6DD58"/>
<dbReference type="Proteomes" id="UP000521868">
    <property type="component" value="Unassembled WGS sequence"/>
</dbReference>
<gene>
    <name evidence="10" type="ORF">RAMLITH_04060</name>
</gene>
<dbReference type="Gene3D" id="1.10.599.10">
    <property type="entry name" value="Aldehyde Ferredoxin Oxidoreductase Protein, subunit A, domain 3"/>
    <property type="match status" value="1"/>
</dbReference>
<evidence type="ECO:0000256" key="8">
    <source>
        <dbReference type="ARBA" id="ARBA00049934"/>
    </source>
</evidence>
<feature type="domain" description="Aldehyde ferredoxin oxidoreductase N-terminal" evidence="9">
    <location>
        <begin position="8"/>
        <end position="206"/>
    </location>
</feature>
<dbReference type="EMBL" id="VTOX01000001">
    <property type="protein sequence ID" value="NKE64984.1"/>
    <property type="molecule type" value="Genomic_DNA"/>
</dbReference>
<dbReference type="Pfam" id="PF02730">
    <property type="entry name" value="AFOR_N"/>
    <property type="match status" value="1"/>
</dbReference>
<dbReference type="InterPro" id="IPR036503">
    <property type="entry name" value="Ald_Fedxn_OxRdtase_N_sf"/>
</dbReference>
<sequence>MRYAETGFNLEVDLSTGCIEKVATDIRDTELYLGGQGVAARILFDRVPPDTDPFSPDNLLIFSTGLLNGTPAPSANRTVVNTFSPQTNLMSHSLFGGFFGPELKFAGYDRIIIRGKAPDLVYLFIHNDRVEIRDATHLRGKGTTETQDLLKAELKDQAVQVAAIGLAGENRVYMASIDHNHASASRGVGVIMGDKRLKAIAVRGTRDLNVAHPAELFALSQALHRKIGGGDGNGDWMAVDEDDSFHPDHFAWGNARTRRKHFWSAELQERWTRWKYDHLDRQTGCFNCAKKCRNVIAWPGRPRFGYKCFGKDTWHMAAFLELDFTYEILGMAQEYGVDSYSTPQVIAFALELLEAGILADQDFPGMPEDSHGRFFYLLEKIVRREGIGDVLADGVSHAARRIGKGAQAYDHNTTKKFEQLPIKLGKLNPAYFLMIATGEKMSITQIEGSFPQDPLPTREQREAFVAKWEAVPHEKFKKYFLEWEKRDDISDDATCEIVDWNEAMHYIDDATGLCGFVSSFRGQFGGGVAYHMNNIPRVLSAATGMAIDKERLWKTFQRIRTLVRAINVRRGLRRRDERPPEDHWAVRDEAYEQELLGRYYAFKGWNSEGIPTRATLEGLDMAGTADDLERRGILP</sequence>
<dbReference type="GO" id="GO:0051539">
    <property type="term" value="F:4 iron, 4 sulfur cluster binding"/>
    <property type="evidence" value="ECO:0007669"/>
    <property type="project" value="UniProtKB-KW"/>
</dbReference>
<keyword evidence="6" id="KW-0408">Iron</keyword>
<comment type="similarity">
    <text evidence="2">Belongs to the AOR/FOR family.</text>
</comment>
<comment type="cofactor">
    <cofactor evidence="1">
        <name>[4Fe-4S] cluster</name>
        <dbReference type="ChEBI" id="CHEBI:49883"/>
    </cofactor>
</comment>
<evidence type="ECO:0000256" key="3">
    <source>
        <dbReference type="ARBA" id="ARBA00022485"/>
    </source>
</evidence>
<proteinExistence type="inferred from homology"/>
<evidence type="ECO:0000256" key="1">
    <source>
        <dbReference type="ARBA" id="ARBA00001966"/>
    </source>
</evidence>
<keyword evidence="4" id="KW-0479">Metal-binding</keyword>
<dbReference type="Gene3D" id="3.60.9.10">
    <property type="entry name" value="Aldehyde ferredoxin oxidoreductase, N-terminal domain"/>
    <property type="match status" value="1"/>
</dbReference>
<dbReference type="RefSeq" id="WP_168106022.1">
    <property type="nucleotide sequence ID" value="NZ_VTOX01000001.1"/>
</dbReference>
<evidence type="ECO:0000313" key="10">
    <source>
        <dbReference type="EMBL" id="NKE64984.1"/>
    </source>
</evidence>
<dbReference type="SUPFAM" id="SSF48310">
    <property type="entry name" value="Aldehyde ferredoxin oxidoreductase, C-terminal domains"/>
    <property type="match status" value="1"/>
</dbReference>
<evidence type="ECO:0000256" key="6">
    <source>
        <dbReference type="ARBA" id="ARBA00023004"/>
    </source>
</evidence>
<reference evidence="10 11" key="1">
    <citation type="journal article" date="2020" name="Nature">
        <title>Bacterial chemolithoautotrophy via manganese oxidation.</title>
        <authorList>
            <person name="Yu H."/>
            <person name="Leadbetter J.R."/>
        </authorList>
    </citation>
    <scope>NUCLEOTIDE SEQUENCE [LARGE SCALE GENOMIC DNA]</scope>
    <source>
        <strain evidence="10 11">RBP-1</strain>
    </source>
</reference>
<comment type="cofactor">
    <cofactor evidence="8">
        <name>tungstopterin</name>
        <dbReference type="ChEBI" id="CHEBI:30402"/>
    </cofactor>
</comment>
<protein>
    <submittedName>
        <fullName evidence="10">Aldehyde dehydrogenase</fullName>
    </submittedName>
</protein>
<dbReference type="GO" id="GO:0046872">
    <property type="term" value="F:metal ion binding"/>
    <property type="evidence" value="ECO:0007669"/>
    <property type="project" value="UniProtKB-KW"/>
</dbReference>
<comment type="caution">
    <text evidence="10">The sequence shown here is derived from an EMBL/GenBank/DDBJ whole genome shotgun (WGS) entry which is preliminary data.</text>
</comment>
<organism evidence="10 11">
    <name type="scientific">Ramlibacter lithotrophicus</name>
    <dbReference type="NCBI Taxonomy" id="2606681"/>
    <lineage>
        <taxon>Bacteria</taxon>
        <taxon>Pseudomonadati</taxon>
        <taxon>Pseudomonadota</taxon>
        <taxon>Betaproteobacteria</taxon>
        <taxon>Burkholderiales</taxon>
        <taxon>Comamonadaceae</taxon>
        <taxon>Ramlibacter</taxon>
    </lineage>
</organism>
<evidence type="ECO:0000259" key="9">
    <source>
        <dbReference type="SMART" id="SM00790"/>
    </source>
</evidence>
<keyword evidence="3" id="KW-0004">4Fe-4S</keyword>